<dbReference type="Gene3D" id="3.100.10.10">
    <property type="match status" value="1"/>
</dbReference>
<dbReference type="Proteomes" id="UP000009079">
    <property type="component" value="Chromosome"/>
</dbReference>
<dbReference type="SUPFAM" id="SSF52080">
    <property type="entry name" value="Ribosomal proteins L15p and L18e"/>
    <property type="match status" value="1"/>
</dbReference>
<evidence type="ECO:0000256" key="1">
    <source>
        <dbReference type="ARBA" id="ARBA00006815"/>
    </source>
</evidence>
<name>C6A1B4_THESM</name>
<dbReference type="PANTHER" id="PTHR10934">
    <property type="entry name" value="60S RIBOSOMAL PROTEIN L18"/>
    <property type="match status" value="1"/>
</dbReference>
<dbReference type="InterPro" id="IPR022947">
    <property type="entry name" value="Ribosomal_eL18_arc"/>
</dbReference>
<evidence type="ECO:0000256" key="5">
    <source>
        <dbReference type="HAMAP-Rule" id="MF_00329"/>
    </source>
</evidence>
<dbReference type="AlphaFoldDB" id="C6A1B4"/>
<dbReference type="KEGG" id="tsi:TSIB_0343"/>
<dbReference type="GO" id="GO:0003723">
    <property type="term" value="F:RNA binding"/>
    <property type="evidence" value="ECO:0007669"/>
    <property type="project" value="TreeGrafter"/>
</dbReference>
<dbReference type="FunFam" id="3.100.10.10:FF:000013">
    <property type="entry name" value="50S ribosomal protein L18e"/>
    <property type="match status" value="1"/>
</dbReference>
<comment type="similarity">
    <text evidence="1 5">Belongs to the eukaryotic ribosomal protein eL18 family.</text>
</comment>
<reference evidence="7 8" key="1">
    <citation type="journal article" date="2009" name="Appl. Environ. Microbiol.">
        <title>Metabolic versatility and indigenous origin of the archaeon Thermococcus sibiricus, isolated from a siberian oil reservoir, as revealed by genome analysis.</title>
        <authorList>
            <person name="Mardanov A.V."/>
            <person name="Ravin N.V."/>
            <person name="Svetlitchnyi V.A."/>
            <person name="Beletsky A.V."/>
            <person name="Miroshnichenko M.L."/>
            <person name="Bonch-Osmolovskaya E.A."/>
            <person name="Skryabin K.G."/>
        </authorList>
    </citation>
    <scope>NUCLEOTIDE SEQUENCE [LARGE SCALE GENOMIC DNA]</scope>
    <source>
        <strain evidence="8">DSM 12597 / MM 739</strain>
    </source>
</reference>
<organism evidence="7 8">
    <name type="scientific">Thermococcus sibiricus (strain DSM 12597 / MM 739)</name>
    <dbReference type="NCBI Taxonomy" id="604354"/>
    <lineage>
        <taxon>Archaea</taxon>
        <taxon>Methanobacteriati</taxon>
        <taxon>Methanobacteriota</taxon>
        <taxon>Thermococci</taxon>
        <taxon>Thermococcales</taxon>
        <taxon>Thermococcaceae</taxon>
        <taxon>Thermococcus</taxon>
    </lineage>
</organism>
<dbReference type="GO" id="GO:0022625">
    <property type="term" value="C:cytosolic large ribosomal subunit"/>
    <property type="evidence" value="ECO:0007669"/>
    <property type="project" value="TreeGrafter"/>
</dbReference>
<evidence type="ECO:0000256" key="4">
    <source>
        <dbReference type="ARBA" id="ARBA00035218"/>
    </source>
</evidence>
<dbReference type="InterPro" id="IPR000039">
    <property type="entry name" value="Ribosomal_eL18"/>
</dbReference>
<dbReference type="HOGENOM" id="CLU_146465_0_0_2"/>
<dbReference type="RefSeq" id="WP_015848629.1">
    <property type="nucleotide sequence ID" value="NC_012883.1"/>
</dbReference>
<dbReference type="STRING" id="604354.TSIB_0343"/>
<keyword evidence="8" id="KW-1185">Reference proteome</keyword>
<dbReference type="InterPro" id="IPR036227">
    <property type="entry name" value="Ribosomal_uL15/eL18_sf"/>
</dbReference>
<dbReference type="GO" id="GO:0003735">
    <property type="term" value="F:structural constituent of ribosome"/>
    <property type="evidence" value="ECO:0007669"/>
    <property type="project" value="InterPro"/>
</dbReference>
<gene>
    <name evidence="5" type="primary">rpl18e</name>
    <name evidence="7" type="ordered locus">TSIB_0343</name>
</gene>
<keyword evidence="3 5" id="KW-0687">Ribonucleoprotein</keyword>
<accession>C6A1B4</accession>
<evidence type="ECO:0000313" key="8">
    <source>
        <dbReference type="Proteomes" id="UP000009079"/>
    </source>
</evidence>
<evidence type="ECO:0000259" key="6">
    <source>
        <dbReference type="Pfam" id="PF17135"/>
    </source>
</evidence>
<evidence type="ECO:0000256" key="2">
    <source>
        <dbReference type="ARBA" id="ARBA00022980"/>
    </source>
</evidence>
<dbReference type="GeneID" id="8095318"/>
<proteinExistence type="inferred from homology"/>
<dbReference type="InterPro" id="IPR021131">
    <property type="entry name" value="Ribosomal_uL15/eL18"/>
</dbReference>
<dbReference type="HAMAP" id="MF_00329">
    <property type="entry name" value="Ribosomal_eL18"/>
    <property type="match status" value="1"/>
</dbReference>
<feature type="domain" description="Large ribosomal subunit protein uL15/eL18" evidence="6">
    <location>
        <begin position="21"/>
        <end position="129"/>
    </location>
</feature>
<dbReference type="EMBL" id="CP001463">
    <property type="protein sequence ID" value="ACS89409.1"/>
    <property type="molecule type" value="Genomic_DNA"/>
</dbReference>
<dbReference type="GO" id="GO:0006412">
    <property type="term" value="P:translation"/>
    <property type="evidence" value="ECO:0007669"/>
    <property type="project" value="UniProtKB-UniRule"/>
</dbReference>
<keyword evidence="2 5" id="KW-0689">Ribosomal protein</keyword>
<dbReference type="Pfam" id="PF17135">
    <property type="entry name" value="Ribosomal_L18"/>
    <property type="match status" value="1"/>
</dbReference>
<dbReference type="OrthoDB" id="11309at2157"/>
<evidence type="ECO:0000313" key="7">
    <source>
        <dbReference type="EMBL" id="ACS89409.1"/>
    </source>
</evidence>
<dbReference type="NCBIfam" id="NF003079">
    <property type="entry name" value="PRK04005.1"/>
    <property type="match status" value="1"/>
</dbReference>
<dbReference type="eggNOG" id="arCOG00780">
    <property type="taxonomic scope" value="Archaea"/>
</dbReference>
<evidence type="ECO:0000256" key="3">
    <source>
        <dbReference type="ARBA" id="ARBA00023274"/>
    </source>
</evidence>
<dbReference type="PANTHER" id="PTHR10934:SF2">
    <property type="entry name" value="LARGE RIBOSOMAL SUBUNIT PROTEIN EL18"/>
    <property type="match status" value="1"/>
</dbReference>
<protein>
    <recommendedName>
        <fullName evidence="4 5">Large ribosomal subunit protein eL18</fullName>
    </recommendedName>
</protein>
<sequence>MRELKKGGMFMKRTGPTDINLRRLIRYLRKKSNEENVKVWKDIAWRLERPRRQKAEVNISKINRHTKEGDIIVVPGSVLGAGDLDHKVIVAAWKFSEKAKEKIIQAGGEAITIEDLIERNPRGSGVIIME</sequence>